<sequence>MSFAGGSWPSALGIWAAGKGRGYGRGTFGGMFSPGSMMEDHGLDREGSSRAYPLGMSLEGNQKAFTWPGNVEQMQIADQVENPSGSAVTVSHSMETAGLRDGSVPSVPSAATSSQLPVPITIEISNHVGPSYSAGRTQQMLLRGTLPLSHPSAEVGLQLGGVAVQLPSALSQGAPTTGSAMLDDPFIERRVVDLGPLLGFPSENHALPNLGKQSNTTKSSVRDGVPTNLGSRRNSRKRHKGSSREKGKRPVSSSNPPRVVHLGVSNSASSYGNMPSGLGVGSAIPD</sequence>
<feature type="region of interest" description="Disordered" evidence="1">
    <location>
        <begin position="202"/>
        <end position="286"/>
    </location>
</feature>
<reference evidence="2" key="1">
    <citation type="journal article" date="2023" name="Plant J.">
        <title>The genome of the king protea, Protea cynaroides.</title>
        <authorList>
            <person name="Chang J."/>
            <person name="Duong T.A."/>
            <person name="Schoeman C."/>
            <person name="Ma X."/>
            <person name="Roodt D."/>
            <person name="Barker N."/>
            <person name="Li Z."/>
            <person name="Van de Peer Y."/>
            <person name="Mizrachi E."/>
        </authorList>
    </citation>
    <scope>NUCLEOTIDE SEQUENCE</scope>
    <source>
        <tissue evidence="2">Young leaves</tissue>
    </source>
</reference>
<accession>A0A9Q0HAJ9</accession>
<name>A0A9Q0HAJ9_9MAGN</name>
<proteinExistence type="predicted"/>
<protein>
    <submittedName>
        <fullName evidence="2">Uncharacterized protein</fullName>
    </submittedName>
</protein>
<evidence type="ECO:0000313" key="2">
    <source>
        <dbReference type="EMBL" id="KAJ4963021.1"/>
    </source>
</evidence>
<organism evidence="2 3">
    <name type="scientific">Protea cynaroides</name>
    <dbReference type="NCBI Taxonomy" id="273540"/>
    <lineage>
        <taxon>Eukaryota</taxon>
        <taxon>Viridiplantae</taxon>
        <taxon>Streptophyta</taxon>
        <taxon>Embryophyta</taxon>
        <taxon>Tracheophyta</taxon>
        <taxon>Spermatophyta</taxon>
        <taxon>Magnoliopsida</taxon>
        <taxon>Proteales</taxon>
        <taxon>Proteaceae</taxon>
        <taxon>Protea</taxon>
    </lineage>
</organism>
<evidence type="ECO:0000256" key="1">
    <source>
        <dbReference type="SAM" id="MobiDB-lite"/>
    </source>
</evidence>
<comment type="caution">
    <text evidence="2">The sequence shown here is derived from an EMBL/GenBank/DDBJ whole genome shotgun (WGS) entry which is preliminary data.</text>
</comment>
<feature type="compositionally biased region" description="Basic residues" evidence="1">
    <location>
        <begin position="233"/>
        <end position="249"/>
    </location>
</feature>
<feature type="compositionally biased region" description="Polar residues" evidence="1">
    <location>
        <begin position="264"/>
        <end position="273"/>
    </location>
</feature>
<dbReference type="Proteomes" id="UP001141806">
    <property type="component" value="Unassembled WGS sequence"/>
</dbReference>
<evidence type="ECO:0000313" key="3">
    <source>
        <dbReference type="Proteomes" id="UP001141806"/>
    </source>
</evidence>
<dbReference type="AlphaFoldDB" id="A0A9Q0HAJ9"/>
<gene>
    <name evidence="2" type="ORF">NE237_022960</name>
</gene>
<dbReference type="EMBL" id="JAMYWD010000008">
    <property type="protein sequence ID" value="KAJ4963021.1"/>
    <property type="molecule type" value="Genomic_DNA"/>
</dbReference>
<keyword evidence="3" id="KW-1185">Reference proteome</keyword>